<keyword evidence="6" id="KW-1185">Reference proteome</keyword>
<dbReference type="GO" id="GO:0043565">
    <property type="term" value="F:sequence-specific DNA binding"/>
    <property type="evidence" value="ECO:0007669"/>
    <property type="project" value="InterPro"/>
</dbReference>
<dbReference type="SUPFAM" id="SSF46785">
    <property type="entry name" value="Winged helix' DNA-binding domain"/>
    <property type="match status" value="1"/>
</dbReference>
<dbReference type="InterPro" id="IPR011008">
    <property type="entry name" value="Dimeric_a/b-barrel"/>
</dbReference>
<protein>
    <submittedName>
        <fullName evidence="5">Winged helix-turn-helix transcriptional regulator</fullName>
    </submittedName>
</protein>
<sequence>MATDFRLDRIDINILTQLQKNGRMTNVKLADVVGLSASPCLQRVKRLEQAGFIKDYKAFLNIAKITEYITVYTEVYLNGHKREDFIKFENYLKQVDEIMECHLISGGYDYLLRFVTRNIAHYQEVIESMVDSNIGISKYFSYIVIKSPVIKEDMPIKKLLDHAHQPLSA</sequence>
<dbReference type="Gene3D" id="1.10.10.10">
    <property type="entry name" value="Winged helix-like DNA-binding domain superfamily/Winged helix DNA-binding domain"/>
    <property type="match status" value="1"/>
</dbReference>
<dbReference type="GO" id="GO:0005829">
    <property type="term" value="C:cytosol"/>
    <property type="evidence" value="ECO:0007669"/>
    <property type="project" value="TreeGrafter"/>
</dbReference>
<dbReference type="EMBL" id="WEKT01000041">
    <property type="protein sequence ID" value="MZI94952.1"/>
    <property type="molecule type" value="Genomic_DNA"/>
</dbReference>
<dbReference type="AlphaFoldDB" id="A0A7X4LMY8"/>
<evidence type="ECO:0000313" key="6">
    <source>
        <dbReference type="Proteomes" id="UP000462621"/>
    </source>
</evidence>
<proteinExistence type="predicted"/>
<dbReference type="InterPro" id="IPR036388">
    <property type="entry name" value="WH-like_DNA-bd_sf"/>
</dbReference>
<name>A0A7X4LMY8_9VIBR</name>
<dbReference type="Pfam" id="PF13412">
    <property type="entry name" value="HTH_24"/>
    <property type="match status" value="1"/>
</dbReference>
<feature type="domain" description="HTH asnC-type" evidence="4">
    <location>
        <begin position="7"/>
        <end position="81"/>
    </location>
</feature>
<evidence type="ECO:0000259" key="4">
    <source>
        <dbReference type="PROSITE" id="PS50956"/>
    </source>
</evidence>
<dbReference type="InterPro" id="IPR019887">
    <property type="entry name" value="Tscrpt_reg_AsnC/Lrp_C"/>
</dbReference>
<dbReference type="Gene3D" id="3.30.70.920">
    <property type="match status" value="1"/>
</dbReference>
<keyword evidence="2" id="KW-0238">DNA-binding</keyword>
<dbReference type="Proteomes" id="UP000462621">
    <property type="component" value="Unassembled WGS sequence"/>
</dbReference>
<dbReference type="InterPro" id="IPR011991">
    <property type="entry name" value="ArsR-like_HTH"/>
</dbReference>
<dbReference type="CDD" id="cd00090">
    <property type="entry name" value="HTH_ARSR"/>
    <property type="match status" value="1"/>
</dbReference>
<reference evidence="5 6" key="1">
    <citation type="submission" date="2019-10" db="EMBL/GenBank/DDBJ databases">
        <title>Vibrio sp. nov. isolated from a shrimp pond.</title>
        <authorList>
            <person name="Gomez-Gil B."/>
            <person name="Enciso-Ibarra J."/>
            <person name="Enciso-Ibarra K."/>
            <person name="Bolan-Mejia C."/>
        </authorList>
    </citation>
    <scope>NUCLEOTIDE SEQUENCE [LARGE SCALE GENOMIC DNA]</scope>
    <source>
        <strain evidence="5 6">CAIM 722</strain>
    </source>
</reference>
<evidence type="ECO:0000256" key="3">
    <source>
        <dbReference type="ARBA" id="ARBA00023163"/>
    </source>
</evidence>
<organism evidence="5 6">
    <name type="scientific">Vibrio eleionomae</name>
    <dbReference type="NCBI Taxonomy" id="2653505"/>
    <lineage>
        <taxon>Bacteria</taxon>
        <taxon>Pseudomonadati</taxon>
        <taxon>Pseudomonadota</taxon>
        <taxon>Gammaproteobacteria</taxon>
        <taxon>Vibrionales</taxon>
        <taxon>Vibrionaceae</taxon>
        <taxon>Vibrio</taxon>
    </lineage>
</organism>
<dbReference type="PRINTS" id="PR00033">
    <property type="entry name" value="HTHASNC"/>
</dbReference>
<dbReference type="GO" id="GO:0043200">
    <property type="term" value="P:response to amino acid"/>
    <property type="evidence" value="ECO:0007669"/>
    <property type="project" value="TreeGrafter"/>
</dbReference>
<evidence type="ECO:0000313" key="5">
    <source>
        <dbReference type="EMBL" id="MZI94952.1"/>
    </source>
</evidence>
<gene>
    <name evidence="5" type="ORF">F9817_17380</name>
</gene>
<dbReference type="PROSITE" id="PS50956">
    <property type="entry name" value="HTH_ASNC_2"/>
    <property type="match status" value="1"/>
</dbReference>
<keyword evidence="3" id="KW-0804">Transcription</keyword>
<dbReference type="InterPro" id="IPR000485">
    <property type="entry name" value="AsnC-type_HTH_dom"/>
</dbReference>
<accession>A0A7X4LMY8</accession>
<evidence type="ECO:0000256" key="2">
    <source>
        <dbReference type="ARBA" id="ARBA00023125"/>
    </source>
</evidence>
<dbReference type="InterPro" id="IPR019888">
    <property type="entry name" value="Tscrpt_reg_AsnC-like"/>
</dbReference>
<dbReference type="SMART" id="SM00344">
    <property type="entry name" value="HTH_ASNC"/>
    <property type="match status" value="1"/>
</dbReference>
<dbReference type="RefSeq" id="WP_161157430.1">
    <property type="nucleotide sequence ID" value="NZ_WEKT01000041.1"/>
</dbReference>
<dbReference type="Pfam" id="PF01037">
    <property type="entry name" value="AsnC_trans_reg"/>
    <property type="match status" value="1"/>
</dbReference>
<dbReference type="PANTHER" id="PTHR30154">
    <property type="entry name" value="LEUCINE-RESPONSIVE REGULATORY PROTEIN"/>
    <property type="match status" value="1"/>
</dbReference>
<evidence type="ECO:0000256" key="1">
    <source>
        <dbReference type="ARBA" id="ARBA00023015"/>
    </source>
</evidence>
<keyword evidence="1" id="KW-0805">Transcription regulation</keyword>
<comment type="caution">
    <text evidence="5">The sequence shown here is derived from an EMBL/GenBank/DDBJ whole genome shotgun (WGS) entry which is preliminary data.</text>
</comment>
<dbReference type="GO" id="GO:0006355">
    <property type="term" value="P:regulation of DNA-templated transcription"/>
    <property type="evidence" value="ECO:0007669"/>
    <property type="project" value="UniProtKB-ARBA"/>
</dbReference>
<dbReference type="InterPro" id="IPR036390">
    <property type="entry name" value="WH_DNA-bd_sf"/>
</dbReference>
<dbReference type="PANTHER" id="PTHR30154:SF34">
    <property type="entry name" value="TRANSCRIPTIONAL REGULATOR AZLB"/>
    <property type="match status" value="1"/>
</dbReference>
<dbReference type="SUPFAM" id="SSF54909">
    <property type="entry name" value="Dimeric alpha+beta barrel"/>
    <property type="match status" value="1"/>
</dbReference>